<dbReference type="EMBL" id="UINC01212046">
    <property type="protein sequence ID" value="SVE36199.1"/>
    <property type="molecule type" value="Genomic_DNA"/>
</dbReference>
<evidence type="ECO:0000313" key="1">
    <source>
        <dbReference type="EMBL" id="SVE36199.1"/>
    </source>
</evidence>
<dbReference type="AlphaFoldDB" id="A0A383CW03"/>
<feature type="non-terminal residue" evidence="1">
    <location>
        <position position="1"/>
    </location>
</feature>
<gene>
    <name evidence="1" type="ORF">METZ01_LOCUS489053</name>
</gene>
<reference evidence="1" key="1">
    <citation type="submission" date="2018-05" db="EMBL/GenBank/DDBJ databases">
        <authorList>
            <person name="Lanie J.A."/>
            <person name="Ng W.-L."/>
            <person name="Kazmierczak K.M."/>
            <person name="Andrzejewski T.M."/>
            <person name="Davidsen T.M."/>
            <person name="Wayne K.J."/>
            <person name="Tettelin H."/>
            <person name="Glass J.I."/>
            <person name="Rusch D."/>
            <person name="Podicherti R."/>
            <person name="Tsui H.-C.T."/>
            <person name="Winkler M.E."/>
        </authorList>
    </citation>
    <scope>NUCLEOTIDE SEQUENCE</scope>
</reference>
<protein>
    <submittedName>
        <fullName evidence="1">Uncharacterized protein</fullName>
    </submittedName>
</protein>
<feature type="non-terminal residue" evidence="1">
    <location>
        <position position="140"/>
    </location>
</feature>
<organism evidence="1">
    <name type="scientific">marine metagenome</name>
    <dbReference type="NCBI Taxonomy" id="408172"/>
    <lineage>
        <taxon>unclassified sequences</taxon>
        <taxon>metagenomes</taxon>
        <taxon>ecological metagenomes</taxon>
    </lineage>
</organism>
<name>A0A383CW03_9ZZZZ</name>
<sequence length="140" mass="15858">VIINIGMSDAPRYFTKYSIPVIADIFDVVTKRLSEVIRVSSSDVWKYCANESIILENTDVPGFVPSVYNANGSNTIKNIVIADRYFGNLNFSFLSLKINKNDIAKNRKKPSGRISVEIPANKNDIYVHFFEFFKNKSIVV</sequence>
<accession>A0A383CW03</accession>
<proteinExistence type="predicted"/>